<gene>
    <name evidence="3" type="ORF">GIB67_034840</name>
</gene>
<feature type="non-terminal residue" evidence="3">
    <location>
        <position position="1"/>
    </location>
</feature>
<dbReference type="PANTHER" id="PTHR10502:SF104">
    <property type="entry name" value="ANNEXIN D1"/>
    <property type="match status" value="1"/>
</dbReference>
<evidence type="ECO:0000313" key="3">
    <source>
        <dbReference type="EMBL" id="KAF6153118.1"/>
    </source>
</evidence>
<accession>A0A7J7MEE7</accession>
<dbReference type="GO" id="GO:0009414">
    <property type="term" value="P:response to water deprivation"/>
    <property type="evidence" value="ECO:0007669"/>
    <property type="project" value="TreeGrafter"/>
</dbReference>
<dbReference type="GO" id="GO:0009409">
    <property type="term" value="P:response to cold"/>
    <property type="evidence" value="ECO:0007669"/>
    <property type="project" value="TreeGrafter"/>
</dbReference>
<dbReference type="SUPFAM" id="SSF47874">
    <property type="entry name" value="Annexin"/>
    <property type="match status" value="1"/>
</dbReference>
<dbReference type="AlphaFoldDB" id="A0A7J7MEE7"/>
<dbReference type="GO" id="GO:0009651">
    <property type="term" value="P:response to salt stress"/>
    <property type="evidence" value="ECO:0007669"/>
    <property type="project" value="TreeGrafter"/>
</dbReference>
<dbReference type="Pfam" id="PF00191">
    <property type="entry name" value="Annexin"/>
    <property type="match status" value="1"/>
</dbReference>
<comment type="caution">
    <text evidence="3">The sequence shown here is derived from an EMBL/GenBank/DDBJ whole genome shotgun (WGS) entry which is preliminary data.</text>
</comment>
<dbReference type="PANTHER" id="PTHR10502">
    <property type="entry name" value="ANNEXIN"/>
    <property type="match status" value="1"/>
</dbReference>
<keyword evidence="1" id="KW-0677">Repeat</keyword>
<dbReference type="InterPro" id="IPR018502">
    <property type="entry name" value="Annexin_repeat"/>
</dbReference>
<proteinExistence type="predicted"/>
<reference evidence="3 4" key="1">
    <citation type="journal article" date="2020" name="IScience">
        <title>Genome Sequencing of the Endangered Kingdonia uniflora (Circaeasteraceae, Ranunculales) Reveals Potential Mechanisms of Evolutionary Specialization.</title>
        <authorList>
            <person name="Sun Y."/>
            <person name="Deng T."/>
            <person name="Zhang A."/>
            <person name="Moore M.J."/>
            <person name="Landis J.B."/>
            <person name="Lin N."/>
            <person name="Zhang H."/>
            <person name="Zhang X."/>
            <person name="Huang J."/>
            <person name="Zhang X."/>
            <person name="Sun H."/>
            <person name="Wang H."/>
        </authorList>
    </citation>
    <scope>NUCLEOTIDE SEQUENCE [LARGE SCALE GENOMIC DNA]</scope>
    <source>
        <strain evidence="3">TB1705</strain>
        <tissue evidence="3">Leaf</tissue>
    </source>
</reference>
<keyword evidence="4" id="KW-1185">Reference proteome</keyword>
<sequence>WGTNEKSIKSILAHRNTVQRNLIRKNYAETYGEDLLKSLEMELSSNFERAILQWTMDPPEHDAFLANEAIKQ</sequence>
<evidence type="ECO:0008006" key="5">
    <source>
        <dbReference type="Google" id="ProtNLM"/>
    </source>
</evidence>
<dbReference type="EMBL" id="JACGCM010001586">
    <property type="protein sequence ID" value="KAF6153118.1"/>
    <property type="molecule type" value="Genomic_DNA"/>
</dbReference>
<dbReference type="PROSITE" id="PS51897">
    <property type="entry name" value="ANNEXIN_2"/>
    <property type="match status" value="1"/>
</dbReference>
<keyword evidence="2" id="KW-0041">Annexin</keyword>
<protein>
    <recommendedName>
        <fullName evidence="5">Annexin</fullName>
    </recommendedName>
</protein>
<dbReference type="GO" id="GO:0005737">
    <property type="term" value="C:cytoplasm"/>
    <property type="evidence" value="ECO:0007669"/>
    <property type="project" value="TreeGrafter"/>
</dbReference>
<dbReference type="SMART" id="SM00335">
    <property type="entry name" value="ANX"/>
    <property type="match status" value="1"/>
</dbReference>
<evidence type="ECO:0000256" key="2">
    <source>
        <dbReference type="ARBA" id="ARBA00023216"/>
    </source>
</evidence>
<organism evidence="3 4">
    <name type="scientific">Kingdonia uniflora</name>
    <dbReference type="NCBI Taxonomy" id="39325"/>
    <lineage>
        <taxon>Eukaryota</taxon>
        <taxon>Viridiplantae</taxon>
        <taxon>Streptophyta</taxon>
        <taxon>Embryophyta</taxon>
        <taxon>Tracheophyta</taxon>
        <taxon>Spermatophyta</taxon>
        <taxon>Magnoliopsida</taxon>
        <taxon>Ranunculales</taxon>
        <taxon>Circaeasteraceae</taxon>
        <taxon>Kingdonia</taxon>
    </lineage>
</organism>
<dbReference type="Gene3D" id="1.10.220.10">
    <property type="entry name" value="Annexin"/>
    <property type="match status" value="1"/>
</dbReference>
<dbReference type="Proteomes" id="UP000541444">
    <property type="component" value="Unassembled WGS sequence"/>
</dbReference>
<evidence type="ECO:0000313" key="4">
    <source>
        <dbReference type="Proteomes" id="UP000541444"/>
    </source>
</evidence>
<evidence type="ECO:0000256" key="1">
    <source>
        <dbReference type="ARBA" id="ARBA00022737"/>
    </source>
</evidence>
<dbReference type="GO" id="GO:0001786">
    <property type="term" value="F:phosphatidylserine binding"/>
    <property type="evidence" value="ECO:0007669"/>
    <property type="project" value="TreeGrafter"/>
</dbReference>
<dbReference type="GO" id="GO:0005886">
    <property type="term" value="C:plasma membrane"/>
    <property type="evidence" value="ECO:0007669"/>
    <property type="project" value="TreeGrafter"/>
</dbReference>
<dbReference type="OrthoDB" id="1705690at2759"/>
<dbReference type="GO" id="GO:0005509">
    <property type="term" value="F:calcium ion binding"/>
    <property type="evidence" value="ECO:0007669"/>
    <property type="project" value="InterPro"/>
</dbReference>
<dbReference type="InterPro" id="IPR037104">
    <property type="entry name" value="Annexin_sf"/>
</dbReference>
<name>A0A7J7MEE7_9MAGN</name>
<dbReference type="GO" id="GO:0005544">
    <property type="term" value="F:calcium-dependent phospholipid binding"/>
    <property type="evidence" value="ECO:0007669"/>
    <property type="project" value="InterPro"/>
</dbReference>
<dbReference type="GO" id="GO:0009408">
    <property type="term" value="P:response to heat"/>
    <property type="evidence" value="ECO:0007669"/>
    <property type="project" value="TreeGrafter"/>
</dbReference>